<dbReference type="AlphaFoldDB" id="A0A2T0LG31"/>
<sequence>MREATVTFIMPRGKYRFKVKEGTPLFWKRLRQGF</sequence>
<proteinExistence type="predicted"/>
<evidence type="ECO:0000313" key="1">
    <source>
        <dbReference type="EMBL" id="PRX41081.1"/>
    </source>
</evidence>
<name>A0A2T0LG31_9BACL</name>
<accession>A0A2T0LG31</accession>
<gene>
    <name evidence="1" type="ORF">CLV97_1089</name>
</gene>
<comment type="caution">
    <text evidence="1">The sequence shown here is derived from an EMBL/GenBank/DDBJ whole genome shotgun (WGS) entry which is preliminary data.</text>
</comment>
<organism evidence="1 2">
    <name type="scientific">Planifilum fimeticola</name>
    <dbReference type="NCBI Taxonomy" id="201975"/>
    <lineage>
        <taxon>Bacteria</taxon>
        <taxon>Bacillati</taxon>
        <taxon>Bacillota</taxon>
        <taxon>Bacilli</taxon>
        <taxon>Bacillales</taxon>
        <taxon>Thermoactinomycetaceae</taxon>
        <taxon>Planifilum</taxon>
    </lineage>
</organism>
<protein>
    <submittedName>
        <fullName evidence="1">Uncharacterized protein</fullName>
    </submittedName>
</protein>
<dbReference type="Proteomes" id="UP000237797">
    <property type="component" value="Unassembled WGS sequence"/>
</dbReference>
<dbReference type="EMBL" id="PVNE01000008">
    <property type="protein sequence ID" value="PRX41081.1"/>
    <property type="molecule type" value="Genomic_DNA"/>
</dbReference>
<reference evidence="1 2" key="1">
    <citation type="submission" date="2018-03" db="EMBL/GenBank/DDBJ databases">
        <title>Genomic Encyclopedia of Archaeal and Bacterial Type Strains, Phase II (KMG-II): from individual species to whole genera.</title>
        <authorList>
            <person name="Goeker M."/>
        </authorList>
    </citation>
    <scope>NUCLEOTIDE SEQUENCE [LARGE SCALE GENOMIC DNA]</scope>
    <source>
        <strain evidence="1 2">DSM 44946</strain>
    </source>
</reference>
<evidence type="ECO:0000313" key="2">
    <source>
        <dbReference type="Proteomes" id="UP000237797"/>
    </source>
</evidence>
<keyword evidence="2" id="KW-1185">Reference proteome</keyword>